<comment type="caution">
    <text evidence="5">The sequence shown here is derived from an EMBL/GenBank/DDBJ whole genome shotgun (WGS) entry which is preliminary data.</text>
</comment>
<sequence length="228" mass="26191">MKYIYSLIITFLFCLNSVASERQIQCKVVSISDGDTLTCLFDRKQIKVRLLHIDAPESSQPYGNRAKQALANQVFKQNVMLKSTGYDRYQRLLAEVYNDKGENINLKLVQQGMAWAYTRTAKHYEQAQKHAQQARIGLWRDNSPIPPSEWRKHNGVSSTQAVKNRESFANSSRHINCQRKLSCQQIGSYELALRYFRQCGWKELDGNNDGIPCNKLIAKHSKIGNNYA</sequence>
<gene>
    <name evidence="5" type="ORF">PTQ27_03945</name>
</gene>
<dbReference type="PROSITE" id="PS01284">
    <property type="entry name" value="TNASE_2"/>
    <property type="match status" value="1"/>
</dbReference>
<dbReference type="Gene3D" id="2.40.50.90">
    <property type="match status" value="1"/>
</dbReference>
<dbReference type="InterPro" id="IPR002071">
    <property type="entry name" value="Thermonucl_AS"/>
</dbReference>
<reference evidence="5 6" key="1">
    <citation type="submission" date="2023-02" db="EMBL/GenBank/DDBJ databases">
        <title>Mannheimia cairiniae sp. nov., a novel species of Mannheimia obtained from moscovy ducks (Cairina moschata) and reclassification of Mannheimia ovis as heterotypic synonym of Mannheimia pernigra.</title>
        <authorList>
            <person name="Christensen H."/>
        </authorList>
    </citation>
    <scope>NUCLEOTIDE SEQUENCE [LARGE SCALE GENOMIC DNA]</scope>
    <source>
        <strain evidence="5 6">AT1</strain>
    </source>
</reference>
<dbReference type="SMART" id="SM00318">
    <property type="entry name" value="SNc"/>
    <property type="match status" value="1"/>
</dbReference>
<keyword evidence="3" id="KW-0378">Hydrolase</keyword>
<dbReference type="RefSeq" id="WP_273747984.1">
    <property type="nucleotide sequence ID" value="NZ_JAQSJE010000003.1"/>
</dbReference>
<evidence type="ECO:0000256" key="1">
    <source>
        <dbReference type="ARBA" id="ARBA00022722"/>
    </source>
</evidence>
<evidence type="ECO:0000256" key="2">
    <source>
        <dbReference type="ARBA" id="ARBA00022759"/>
    </source>
</evidence>
<dbReference type="EMBL" id="JAQSJE010000003">
    <property type="protein sequence ID" value="MDD0823627.1"/>
    <property type="molecule type" value="Genomic_DNA"/>
</dbReference>
<name>A0ABT5MRX4_9PAST</name>
<evidence type="ECO:0000313" key="6">
    <source>
        <dbReference type="Proteomes" id="UP001221909"/>
    </source>
</evidence>
<organism evidence="5 6">
    <name type="scientific">Mannheimia cairinae</name>
    <dbReference type="NCBI Taxonomy" id="3025936"/>
    <lineage>
        <taxon>Bacteria</taxon>
        <taxon>Pseudomonadati</taxon>
        <taxon>Pseudomonadota</taxon>
        <taxon>Gammaproteobacteria</taxon>
        <taxon>Pasteurellales</taxon>
        <taxon>Pasteurellaceae</taxon>
        <taxon>Mannheimia</taxon>
    </lineage>
</organism>
<feature type="domain" description="TNase-like" evidence="4">
    <location>
        <begin position="22"/>
        <end position="141"/>
    </location>
</feature>
<dbReference type="PROSITE" id="PS50830">
    <property type="entry name" value="TNASE_3"/>
    <property type="match status" value="1"/>
</dbReference>
<dbReference type="InterPro" id="IPR035437">
    <property type="entry name" value="SNase_OB-fold_sf"/>
</dbReference>
<dbReference type="InterPro" id="IPR016071">
    <property type="entry name" value="Staphylococal_nuclease_OB-fold"/>
</dbReference>
<keyword evidence="2" id="KW-0255">Endonuclease</keyword>
<dbReference type="PROSITE" id="PS01123">
    <property type="entry name" value="TNASE_1"/>
    <property type="match status" value="1"/>
</dbReference>
<protein>
    <submittedName>
        <fullName evidence="5">Thermonuclease family protein</fullName>
    </submittedName>
</protein>
<dbReference type="Proteomes" id="UP001221909">
    <property type="component" value="Unassembled WGS sequence"/>
</dbReference>
<dbReference type="PANTHER" id="PTHR12302:SF3">
    <property type="entry name" value="SERINE_THREONINE-PROTEIN KINASE 31"/>
    <property type="match status" value="1"/>
</dbReference>
<evidence type="ECO:0000259" key="4">
    <source>
        <dbReference type="PROSITE" id="PS50830"/>
    </source>
</evidence>
<dbReference type="SUPFAM" id="SSF50199">
    <property type="entry name" value="Staphylococcal nuclease"/>
    <property type="match status" value="1"/>
</dbReference>
<evidence type="ECO:0000313" key="5">
    <source>
        <dbReference type="EMBL" id="MDD0823627.1"/>
    </source>
</evidence>
<dbReference type="PANTHER" id="PTHR12302">
    <property type="entry name" value="EBNA2 BINDING PROTEIN P100"/>
    <property type="match status" value="1"/>
</dbReference>
<keyword evidence="6" id="KW-1185">Reference proteome</keyword>
<proteinExistence type="predicted"/>
<dbReference type="Pfam" id="PF00565">
    <property type="entry name" value="SNase"/>
    <property type="match status" value="1"/>
</dbReference>
<keyword evidence="1" id="KW-0540">Nuclease</keyword>
<evidence type="ECO:0000256" key="3">
    <source>
        <dbReference type="ARBA" id="ARBA00022801"/>
    </source>
</evidence>
<accession>A0ABT5MRX4</accession>